<dbReference type="InterPro" id="IPR020476">
    <property type="entry name" value="Nudix_hydrolase"/>
</dbReference>
<evidence type="ECO:0000256" key="2">
    <source>
        <dbReference type="ARBA" id="ARBA00011738"/>
    </source>
</evidence>
<comment type="caution">
    <text evidence="6">The sequence shown here is derived from an EMBL/GenBank/DDBJ whole genome shotgun (WGS) entry which is preliminary data.</text>
</comment>
<dbReference type="SUPFAM" id="SSF55811">
    <property type="entry name" value="Nudix"/>
    <property type="match status" value="1"/>
</dbReference>
<sequence>MDKSEYSITSKHIYSGKIVKLRVDEVALSNGHLTQREVVEHAPAVAILAVDDEGNVLFVRQFRYATGKELLEIPAGIMEKGESPEETARRELKEEVGYDAGYLKHIASFYSSPGFSDEIIHLFYATGIFPSKLNSDEDEIIEGIRLNPEECKRLIEEKKIEDAKTLAALLWYLNQIKSILPSKN</sequence>
<dbReference type="PRINTS" id="PR00502">
    <property type="entry name" value="NUDIXFAMILY"/>
</dbReference>
<accession>A0ABY1JB58</accession>
<dbReference type="PROSITE" id="PS51462">
    <property type="entry name" value="NUDIX"/>
    <property type="match status" value="1"/>
</dbReference>
<comment type="similarity">
    <text evidence="4">Belongs to the Nudix hydrolase family.</text>
</comment>
<keyword evidence="3 4" id="KW-0378">Hydrolase</keyword>
<dbReference type="InterPro" id="IPR004385">
    <property type="entry name" value="NDP_pyrophosphatase"/>
</dbReference>
<name>A0ABY1JB58_9BACT</name>
<dbReference type="NCBIfam" id="TIGR00052">
    <property type="entry name" value="nudix-type nucleoside diphosphatase, YffH/AdpP family"/>
    <property type="match status" value="1"/>
</dbReference>
<dbReference type="CDD" id="cd03424">
    <property type="entry name" value="NUDIX_ADPRase_Nudt5_UGPPase_Nudt14"/>
    <property type="match status" value="1"/>
</dbReference>
<reference evidence="6 7" key="1">
    <citation type="submission" date="2016-11" db="EMBL/GenBank/DDBJ databases">
        <authorList>
            <person name="Varghese N."/>
            <person name="Submissions S."/>
        </authorList>
    </citation>
    <scope>NUCLEOTIDE SEQUENCE [LARGE SCALE GENOMIC DNA]</scope>
    <source>
        <strain evidence="6 7">DSM 20664</strain>
    </source>
</reference>
<proteinExistence type="inferred from homology"/>
<gene>
    <name evidence="6" type="ORF">SAMN05444368_0328</name>
</gene>
<dbReference type="EMBL" id="FSQZ01000001">
    <property type="protein sequence ID" value="SIN63139.1"/>
    <property type="molecule type" value="Genomic_DNA"/>
</dbReference>
<dbReference type="PROSITE" id="PS00893">
    <property type="entry name" value="NUDIX_BOX"/>
    <property type="match status" value="1"/>
</dbReference>
<dbReference type="PANTHER" id="PTHR11839">
    <property type="entry name" value="UDP/ADP-SUGAR PYROPHOSPHATASE"/>
    <property type="match status" value="1"/>
</dbReference>
<dbReference type="RefSeq" id="WP_074200137.1">
    <property type="nucleotide sequence ID" value="NZ_FSQZ01000001.1"/>
</dbReference>
<keyword evidence="7" id="KW-1185">Reference proteome</keyword>
<evidence type="ECO:0000256" key="3">
    <source>
        <dbReference type="ARBA" id="ARBA00022801"/>
    </source>
</evidence>
<dbReference type="Gene3D" id="3.90.79.10">
    <property type="entry name" value="Nucleoside Triphosphate Pyrophosphohydrolase"/>
    <property type="match status" value="1"/>
</dbReference>
<dbReference type="InterPro" id="IPR015797">
    <property type="entry name" value="NUDIX_hydrolase-like_dom_sf"/>
</dbReference>
<feature type="domain" description="Nudix hydrolase" evidence="5">
    <location>
        <begin position="40"/>
        <end position="168"/>
    </location>
</feature>
<dbReference type="PANTHER" id="PTHR11839:SF18">
    <property type="entry name" value="NUDIX HYDROLASE DOMAIN-CONTAINING PROTEIN"/>
    <property type="match status" value="1"/>
</dbReference>
<dbReference type="Proteomes" id="UP000185093">
    <property type="component" value="Unassembled WGS sequence"/>
</dbReference>
<dbReference type="Pfam" id="PF00293">
    <property type="entry name" value="NUDIX"/>
    <property type="match status" value="1"/>
</dbReference>
<comment type="subunit">
    <text evidence="2">Homodimer.</text>
</comment>
<organism evidence="6 7">
    <name type="scientific">Acetomicrobium flavidum</name>
    <dbReference type="NCBI Taxonomy" id="49896"/>
    <lineage>
        <taxon>Bacteria</taxon>
        <taxon>Thermotogati</taxon>
        <taxon>Synergistota</taxon>
        <taxon>Synergistia</taxon>
        <taxon>Synergistales</taxon>
        <taxon>Acetomicrobiaceae</taxon>
        <taxon>Acetomicrobium</taxon>
    </lineage>
</organism>
<dbReference type="InterPro" id="IPR020084">
    <property type="entry name" value="NUDIX_hydrolase_CS"/>
</dbReference>
<evidence type="ECO:0000259" key="5">
    <source>
        <dbReference type="PROSITE" id="PS51462"/>
    </source>
</evidence>
<protein>
    <submittedName>
        <fullName evidence="6">ADP-ribose pyrophosphatase</fullName>
    </submittedName>
</protein>
<comment type="cofactor">
    <cofactor evidence="1">
        <name>Mg(2+)</name>
        <dbReference type="ChEBI" id="CHEBI:18420"/>
    </cofactor>
</comment>
<evidence type="ECO:0000256" key="4">
    <source>
        <dbReference type="RuleBase" id="RU003476"/>
    </source>
</evidence>
<evidence type="ECO:0000256" key="1">
    <source>
        <dbReference type="ARBA" id="ARBA00001946"/>
    </source>
</evidence>
<dbReference type="InterPro" id="IPR000086">
    <property type="entry name" value="NUDIX_hydrolase_dom"/>
</dbReference>
<evidence type="ECO:0000313" key="7">
    <source>
        <dbReference type="Proteomes" id="UP000185093"/>
    </source>
</evidence>
<evidence type="ECO:0000313" key="6">
    <source>
        <dbReference type="EMBL" id="SIN63139.1"/>
    </source>
</evidence>